<dbReference type="PROSITE" id="PS51257">
    <property type="entry name" value="PROKAR_LIPOPROTEIN"/>
    <property type="match status" value="1"/>
</dbReference>
<gene>
    <name evidence="2" type="ORF">TWF694_011610</name>
</gene>
<feature type="signal peptide" evidence="1">
    <location>
        <begin position="1"/>
        <end position="22"/>
    </location>
</feature>
<dbReference type="SUPFAM" id="SSF55486">
    <property type="entry name" value="Metalloproteases ('zincins'), catalytic domain"/>
    <property type="match status" value="1"/>
</dbReference>
<dbReference type="EMBL" id="JAVHJO010000009">
    <property type="protein sequence ID" value="KAK6537423.1"/>
    <property type="molecule type" value="Genomic_DNA"/>
</dbReference>
<evidence type="ECO:0000256" key="1">
    <source>
        <dbReference type="SAM" id="SignalP"/>
    </source>
</evidence>
<organism evidence="2 3">
    <name type="scientific">Orbilia ellipsospora</name>
    <dbReference type="NCBI Taxonomy" id="2528407"/>
    <lineage>
        <taxon>Eukaryota</taxon>
        <taxon>Fungi</taxon>
        <taxon>Dikarya</taxon>
        <taxon>Ascomycota</taxon>
        <taxon>Pezizomycotina</taxon>
        <taxon>Orbiliomycetes</taxon>
        <taxon>Orbiliales</taxon>
        <taxon>Orbiliaceae</taxon>
        <taxon>Orbilia</taxon>
    </lineage>
</organism>
<dbReference type="GO" id="GO:0008237">
    <property type="term" value="F:metallopeptidase activity"/>
    <property type="evidence" value="ECO:0007669"/>
    <property type="project" value="InterPro"/>
</dbReference>
<evidence type="ECO:0000313" key="3">
    <source>
        <dbReference type="Proteomes" id="UP001365542"/>
    </source>
</evidence>
<dbReference type="Proteomes" id="UP001365542">
    <property type="component" value="Unassembled WGS sequence"/>
</dbReference>
<keyword evidence="1" id="KW-0732">Signal</keyword>
<dbReference type="AlphaFoldDB" id="A0AAV9XBY4"/>
<evidence type="ECO:0000313" key="2">
    <source>
        <dbReference type="EMBL" id="KAK6537423.1"/>
    </source>
</evidence>
<proteinExistence type="predicted"/>
<dbReference type="InterPro" id="IPR024079">
    <property type="entry name" value="MetalloPept_cat_dom_sf"/>
</dbReference>
<comment type="caution">
    <text evidence="2">The sequence shown here is derived from an EMBL/GenBank/DDBJ whole genome shotgun (WGS) entry which is preliminary data.</text>
</comment>
<sequence length="409" mass="46168">MKLFAREILLSCCMLIFSTACGTPVPENATVPFDPTKDNRIIKNNPTIACDMGIADIFWERIKTEKRNKTLDAPPTPEELKAINNEKILIGFESCSASMKKLILEGFRDAVRVLGYVKDWRDFKVDWRRPAAVEFFGGAARTQKYRQVIQSNLGRMSRLFNAKDPAGTIFVTCADPWNRCQWRNGPPAYVPDYNPNKKGNSYINFCVKWSNVEHLDDLIEFGNKIYNLNKLTGSGAYIILHELFHLVDIATAHPDNLVSNPRNKILQIRDINFPKPIDGENRKAVGPRWAKELANGAKNWDPWLVSGNADNYAWWAISEFLHRDFKLYPFQPVLDDPWQYSRGSNQISTGTKDLTPDICSRTNETVGGVGVDGKMSPIIAISPDECFDGVLGTATYPQNVTYQAPVANR</sequence>
<reference evidence="2 3" key="1">
    <citation type="submission" date="2019-10" db="EMBL/GenBank/DDBJ databases">
        <authorList>
            <person name="Palmer J.M."/>
        </authorList>
    </citation>
    <scope>NUCLEOTIDE SEQUENCE [LARGE SCALE GENOMIC DNA]</scope>
    <source>
        <strain evidence="2 3">TWF694</strain>
    </source>
</reference>
<evidence type="ECO:0008006" key="4">
    <source>
        <dbReference type="Google" id="ProtNLM"/>
    </source>
</evidence>
<keyword evidence="3" id="KW-1185">Reference proteome</keyword>
<feature type="chain" id="PRO_5043687510" description="Lysine-specific metallo-endopeptidase domain-containing protein" evidence="1">
    <location>
        <begin position="23"/>
        <end position="409"/>
    </location>
</feature>
<protein>
    <recommendedName>
        <fullName evidence="4">Lysine-specific metallo-endopeptidase domain-containing protein</fullName>
    </recommendedName>
</protein>
<name>A0AAV9XBY4_9PEZI</name>
<accession>A0AAV9XBY4</accession>
<dbReference type="Gene3D" id="3.40.390.10">
    <property type="entry name" value="Collagenase (Catalytic Domain)"/>
    <property type="match status" value="1"/>
</dbReference>